<sequence>MSSTASLQLALSRSSYLTLPQPLDEVLTRLTEGLSLSASLRMAWTAMIATPVRKQHRLIALFTSAQPLLPASNSQGLHFNGLCDDDTPRYYRGPDRRHVSAGKIPQVRGKSSALIFDVAGLVTWLKDRYPRSTIHHVEAETGIPAASVENWLHRRTLPSVQHFSILVRTYGPSLLVACFPDPPEWVDEAARLERRREIDEQIAQLERERMAVGGSS</sequence>
<accession>A0ABZ2BB44</accession>
<name>A0ABZ2BB44_9HYPH</name>
<evidence type="ECO:0000313" key="1">
    <source>
        <dbReference type="EMBL" id="WVT04638.1"/>
    </source>
</evidence>
<dbReference type="RefSeq" id="WP_331373799.1">
    <property type="nucleotide sequence ID" value="NZ_CP133148.1"/>
</dbReference>
<dbReference type="EMBL" id="CP133148">
    <property type="protein sequence ID" value="WVT04638.1"/>
    <property type="molecule type" value="Genomic_DNA"/>
</dbReference>
<dbReference type="Proteomes" id="UP001432360">
    <property type="component" value="Chromosome"/>
</dbReference>
<evidence type="ECO:0008006" key="3">
    <source>
        <dbReference type="Google" id="ProtNLM"/>
    </source>
</evidence>
<protein>
    <recommendedName>
        <fullName evidence="3">Transcriptional regulator</fullName>
    </recommendedName>
</protein>
<keyword evidence="2" id="KW-1185">Reference proteome</keyword>
<proteinExistence type="predicted"/>
<gene>
    <name evidence="1" type="ORF">RB548_04295</name>
</gene>
<evidence type="ECO:0000313" key="2">
    <source>
        <dbReference type="Proteomes" id="UP001432360"/>
    </source>
</evidence>
<reference evidence="1" key="1">
    <citation type="submission" date="2023-08" db="EMBL/GenBank/DDBJ databases">
        <title>Complete genome sequence of Sinorhizobium chiapanecum ITTG S70 isolated from Acaciella angustissima nodules in Chiapas-Mexico.</title>
        <authorList>
            <person name="Rincon-Rosales R."/>
            <person name="Rogel M.A."/>
            <person name="Rincon-Medina C.I."/>
            <person name="Guerrero G."/>
            <person name="Manzano-Gomez L.A."/>
            <person name="Lopez-Lopez A."/>
            <person name="Rincon Molina F.A."/>
            <person name="Martinez-Romero E."/>
        </authorList>
    </citation>
    <scope>NUCLEOTIDE SEQUENCE</scope>
    <source>
        <strain evidence="1">ITTG S70</strain>
    </source>
</reference>
<organism evidence="1 2">
    <name type="scientific">Sinorhizobium chiapasense</name>
    <dbReference type="NCBI Taxonomy" id="501572"/>
    <lineage>
        <taxon>Bacteria</taxon>
        <taxon>Pseudomonadati</taxon>
        <taxon>Pseudomonadota</taxon>
        <taxon>Alphaproteobacteria</taxon>
        <taxon>Hyphomicrobiales</taxon>
        <taxon>Rhizobiaceae</taxon>
        <taxon>Sinorhizobium/Ensifer group</taxon>
        <taxon>Sinorhizobium</taxon>
    </lineage>
</organism>